<dbReference type="PANTHER" id="PTHR43638:SF3">
    <property type="entry name" value="ALDEHYDE REDUCTASE"/>
    <property type="match status" value="1"/>
</dbReference>
<feature type="active site" description="Proton donor" evidence="1">
    <location>
        <position position="65"/>
    </location>
</feature>
<evidence type="ECO:0000259" key="4">
    <source>
        <dbReference type="Pfam" id="PF00248"/>
    </source>
</evidence>
<dbReference type="InterPro" id="IPR023210">
    <property type="entry name" value="NADP_OxRdtase_dom"/>
</dbReference>
<dbReference type="InterPro" id="IPR020471">
    <property type="entry name" value="AKR"/>
</dbReference>
<dbReference type="InterPro" id="IPR036812">
    <property type="entry name" value="NAD(P)_OxRdtase_dom_sf"/>
</dbReference>
<name>A0A3R9QJY3_9BACI</name>
<dbReference type="PANTHER" id="PTHR43638">
    <property type="entry name" value="OXIDOREDUCTASE, ALDO/KETO REDUCTASE FAMILY PROTEIN"/>
    <property type="match status" value="1"/>
</dbReference>
<accession>A0A3R9QJY3</accession>
<evidence type="ECO:0000313" key="5">
    <source>
        <dbReference type="EMBL" id="RSL32382.1"/>
    </source>
</evidence>
<dbReference type="Pfam" id="PF00248">
    <property type="entry name" value="Aldo_ket_red"/>
    <property type="match status" value="1"/>
</dbReference>
<dbReference type="PRINTS" id="PR00069">
    <property type="entry name" value="ALDKETRDTASE"/>
</dbReference>
<dbReference type="RefSeq" id="WP_125556851.1">
    <property type="nucleotide sequence ID" value="NZ_RBVX01000015.1"/>
</dbReference>
<gene>
    <name evidence="5" type="ORF">D7Z54_15920</name>
</gene>
<feature type="domain" description="NADP-dependent oxidoreductase" evidence="4">
    <location>
        <begin position="27"/>
        <end position="281"/>
    </location>
</feature>
<protein>
    <submittedName>
        <fullName evidence="5">Aldo/keto reductase</fullName>
    </submittedName>
</protein>
<dbReference type="Proteomes" id="UP000275076">
    <property type="component" value="Unassembled WGS sequence"/>
</dbReference>
<dbReference type="CDD" id="cd19138">
    <property type="entry name" value="AKR_YeaE"/>
    <property type="match status" value="1"/>
</dbReference>
<sequence>MYSADEIRKNIENRTVTLPDGTSLPSIGQGTWHMGENEGHKEAEIQALQLGLNLGMTVIDTAEMYGNGGSERIVGEAIKGRREEVFLVSKVFPHNAGGGKLAAACENSLKRLGTDYLDLYLLHWRGGIPLQETVAGMEKLKKEGKILRWGVSNFDTKDMEELWQTESSTPCMTNQVLYNLGSRGIEYDLLPWQREHQITTMAYCPLAQGGGTLRKQMKNDPDINKVAENHQVTPMQIALAWSIRNGDVLSIPKAVQEQHIYDNAAAAAIELHEEELKILDRVFSPPRKKMPLDIV</sequence>
<evidence type="ECO:0000256" key="2">
    <source>
        <dbReference type="PIRSR" id="PIRSR000097-2"/>
    </source>
</evidence>
<feature type="site" description="Lowers pKa of active site Tyr" evidence="3">
    <location>
        <position position="90"/>
    </location>
</feature>
<organism evidence="5 6">
    <name type="scientific">Salibacterium salarium</name>
    <dbReference type="NCBI Taxonomy" id="284579"/>
    <lineage>
        <taxon>Bacteria</taxon>
        <taxon>Bacillati</taxon>
        <taxon>Bacillota</taxon>
        <taxon>Bacilli</taxon>
        <taxon>Bacillales</taxon>
        <taxon>Bacillaceae</taxon>
    </lineage>
</organism>
<keyword evidence="6" id="KW-1185">Reference proteome</keyword>
<evidence type="ECO:0000256" key="3">
    <source>
        <dbReference type="PIRSR" id="PIRSR000097-3"/>
    </source>
</evidence>
<evidence type="ECO:0000256" key="1">
    <source>
        <dbReference type="PIRSR" id="PIRSR000097-1"/>
    </source>
</evidence>
<dbReference type="EMBL" id="RBVX01000015">
    <property type="protein sequence ID" value="RSL32382.1"/>
    <property type="molecule type" value="Genomic_DNA"/>
</dbReference>
<dbReference type="GO" id="GO:0016491">
    <property type="term" value="F:oxidoreductase activity"/>
    <property type="evidence" value="ECO:0007669"/>
    <property type="project" value="InterPro"/>
</dbReference>
<dbReference type="Gene3D" id="3.20.20.100">
    <property type="entry name" value="NADP-dependent oxidoreductase domain"/>
    <property type="match status" value="1"/>
</dbReference>
<dbReference type="SUPFAM" id="SSF51430">
    <property type="entry name" value="NAD(P)-linked oxidoreductase"/>
    <property type="match status" value="1"/>
</dbReference>
<feature type="binding site" evidence="2">
    <location>
        <position position="123"/>
    </location>
    <ligand>
        <name>substrate</name>
    </ligand>
</feature>
<dbReference type="AlphaFoldDB" id="A0A3R9QJY3"/>
<proteinExistence type="predicted"/>
<dbReference type="OrthoDB" id="9773828at2"/>
<reference evidence="5 6" key="1">
    <citation type="submission" date="2018-10" db="EMBL/GenBank/DDBJ databases">
        <title>Draft genome sequence of Bacillus salarius IM0101, isolated from a hypersaline soil in Inner Mongolia, China.</title>
        <authorList>
            <person name="Yamprayoonswat W."/>
            <person name="Boonvisut S."/>
            <person name="Jumpathong W."/>
            <person name="Sittihan S."/>
            <person name="Ruangsuj P."/>
            <person name="Wanthongcharoen S."/>
            <person name="Thongpramul N."/>
            <person name="Pimmason S."/>
            <person name="Yu B."/>
            <person name="Yasawong M."/>
        </authorList>
    </citation>
    <scope>NUCLEOTIDE SEQUENCE [LARGE SCALE GENOMIC DNA]</scope>
    <source>
        <strain evidence="5 6">IM0101</strain>
    </source>
</reference>
<evidence type="ECO:0000313" key="6">
    <source>
        <dbReference type="Proteomes" id="UP000275076"/>
    </source>
</evidence>
<dbReference type="PIRSF" id="PIRSF000097">
    <property type="entry name" value="AKR"/>
    <property type="match status" value="1"/>
</dbReference>
<comment type="caution">
    <text evidence="5">The sequence shown here is derived from an EMBL/GenBank/DDBJ whole genome shotgun (WGS) entry which is preliminary data.</text>
</comment>